<feature type="region of interest" description="Disordered" evidence="1">
    <location>
        <begin position="15"/>
        <end position="37"/>
    </location>
</feature>
<dbReference type="Proteomes" id="UP000198724">
    <property type="component" value="Unassembled WGS sequence"/>
</dbReference>
<keyword evidence="2" id="KW-1133">Transmembrane helix</keyword>
<protein>
    <recommendedName>
        <fullName evidence="5">DUF559 domain-containing protein</fullName>
    </recommendedName>
</protein>
<evidence type="ECO:0000256" key="1">
    <source>
        <dbReference type="SAM" id="MobiDB-lite"/>
    </source>
</evidence>
<dbReference type="AlphaFoldDB" id="A0A1I2ZNV2"/>
<keyword evidence="2" id="KW-0812">Transmembrane</keyword>
<proteinExistence type="predicted"/>
<feature type="transmembrane region" description="Helical" evidence="2">
    <location>
        <begin position="65"/>
        <end position="83"/>
    </location>
</feature>
<feature type="transmembrane region" description="Helical" evidence="2">
    <location>
        <begin position="41"/>
        <end position="59"/>
    </location>
</feature>
<feature type="compositionally biased region" description="Basic and acidic residues" evidence="1">
    <location>
        <begin position="27"/>
        <end position="37"/>
    </location>
</feature>
<reference evidence="4" key="1">
    <citation type="submission" date="2016-10" db="EMBL/GenBank/DDBJ databases">
        <authorList>
            <person name="Varghese N."/>
            <person name="Submissions S."/>
        </authorList>
    </citation>
    <scope>NUCLEOTIDE SEQUENCE [LARGE SCALE GENOMIC DNA]</scope>
    <source>
        <strain evidence="4">LP51</strain>
    </source>
</reference>
<sequence length="359" mass="40985">MSSYYPIVLEPEGLDKIRASKPPTPEKPLEPSKPIEKEPSLFGSASLGLSFFLFMGLVFTDNLDGSGILVPTAFAISGILYLIEKQVNRRREKNYENAKSQYHKTLSSYEDRLKKYNESSAHSSDSKVIESYREGMRADLFRKASYLRQTSFSAKKGIIEHEFIDELIKHFPGQVSHDVSIANGAMDIERQYQPDLFLVVPETGLHIDIEIDEPYNMKDGHPIHYEGIASDANRNAFFQQHGWLVVRFAEEQVVRHPKECCKFIASIIRDMTGITKYLYRISGSAVVPKVKTWTRAEAITMARNNYRNTYLYAPSPEVGNKTLEEELIENGFKVGANTLSNQEDIKRLIEIYRKHGYRG</sequence>
<keyword evidence="2" id="KW-0472">Membrane</keyword>
<organism evidence="3 4">
    <name type="scientific">Pontibacter chinhatensis</name>
    <dbReference type="NCBI Taxonomy" id="1436961"/>
    <lineage>
        <taxon>Bacteria</taxon>
        <taxon>Pseudomonadati</taxon>
        <taxon>Bacteroidota</taxon>
        <taxon>Cytophagia</taxon>
        <taxon>Cytophagales</taxon>
        <taxon>Hymenobacteraceae</taxon>
        <taxon>Pontibacter</taxon>
    </lineage>
</organism>
<dbReference type="STRING" id="1436961.SAMN05421739_11627"/>
<dbReference type="OrthoDB" id="884899at2"/>
<evidence type="ECO:0008006" key="5">
    <source>
        <dbReference type="Google" id="ProtNLM"/>
    </source>
</evidence>
<keyword evidence="4" id="KW-1185">Reference proteome</keyword>
<evidence type="ECO:0000256" key="2">
    <source>
        <dbReference type="SAM" id="Phobius"/>
    </source>
</evidence>
<evidence type="ECO:0000313" key="4">
    <source>
        <dbReference type="Proteomes" id="UP000198724"/>
    </source>
</evidence>
<gene>
    <name evidence="3" type="ORF">SAMN05421739_11627</name>
</gene>
<dbReference type="EMBL" id="FOOT01000016">
    <property type="protein sequence ID" value="SFH39286.1"/>
    <property type="molecule type" value="Genomic_DNA"/>
</dbReference>
<evidence type="ECO:0000313" key="3">
    <source>
        <dbReference type="EMBL" id="SFH39286.1"/>
    </source>
</evidence>
<accession>A0A1I2ZNV2</accession>
<name>A0A1I2ZNV2_9BACT</name>
<dbReference type="RefSeq" id="WP_092105713.1">
    <property type="nucleotide sequence ID" value="NZ_FOOT01000016.1"/>
</dbReference>